<dbReference type="AlphaFoldDB" id="A0A927M534"/>
<dbReference type="Proteomes" id="UP000649753">
    <property type="component" value="Unassembled WGS sequence"/>
</dbReference>
<dbReference type="EMBL" id="JADBEB010000001">
    <property type="protein sequence ID" value="MBE1484630.1"/>
    <property type="molecule type" value="Genomic_DNA"/>
</dbReference>
<feature type="region of interest" description="Disordered" evidence="1">
    <location>
        <begin position="122"/>
        <end position="158"/>
    </location>
</feature>
<feature type="compositionally biased region" description="Low complexity" evidence="1">
    <location>
        <begin position="139"/>
        <end position="158"/>
    </location>
</feature>
<evidence type="ECO:0000256" key="1">
    <source>
        <dbReference type="SAM" id="MobiDB-lite"/>
    </source>
</evidence>
<sequence length="158" mass="17220">MATMRISNEVLTFEFQGMERFWLGRRTLTVPLRSVRQVAYADRPLRLARGMRRGYLVSGVVKIGVWGLLTGPRQLVYARRGIPGLHLWLDSATVDGGFDEVVFSTRDAARLVRTIAQSIAATEQDGAPPGQNGPATEWAGRATGRAGTAPGPRTGERA</sequence>
<organism evidence="2 3">
    <name type="scientific">Plantactinospora soyae</name>
    <dbReference type="NCBI Taxonomy" id="1544732"/>
    <lineage>
        <taxon>Bacteria</taxon>
        <taxon>Bacillati</taxon>
        <taxon>Actinomycetota</taxon>
        <taxon>Actinomycetes</taxon>
        <taxon>Micromonosporales</taxon>
        <taxon>Micromonosporaceae</taxon>
        <taxon>Plantactinospora</taxon>
    </lineage>
</organism>
<accession>A0A927M534</accession>
<evidence type="ECO:0000313" key="2">
    <source>
        <dbReference type="EMBL" id="MBE1484630.1"/>
    </source>
</evidence>
<gene>
    <name evidence="2" type="ORF">H4W31_000268</name>
</gene>
<evidence type="ECO:0000313" key="3">
    <source>
        <dbReference type="Proteomes" id="UP000649753"/>
    </source>
</evidence>
<protein>
    <submittedName>
        <fullName evidence="2">Uncharacterized protein</fullName>
    </submittedName>
</protein>
<reference evidence="2" key="1">
    <citation type="submission" date="2020-10" db="EMBL/GenBank/DDBJ databases">
        <title>Sequencing the genomes of 1000 actinobacteria strains.</title>
        <authorList>
            <person name="Klenk H.-P."/>
        </authorList>
    </citation>
    <scope>NUCLEOTIDE SEQUENCE</scope>
    <source>
        <strain evidence="2">DSM 46832</strain>
    </source>
</reference>
<proteinExistence type="predicted"/>
<dbReference type="RefSeq" id="WP_225945342.1">
    <property type="nucleotide sequence ID" value="NZ_JADBEB010000001.1"/>
</dbReference>
<comment type="caution">
    <text evidence="2">The sequence shown here is derived from an EMBL/GenBank/DDBJ whole genome shotgun (WGS) entry which is preliminary data.</text>
</comment>
<name>A0A927M534_9ACTN</name>
<keyword evidence="3" id="KW-1185">Reference proteome</keyword>